<dbReference type="InterPro" id="IPR002121">
    <property type="entry name" value="HRDC_dom"/>
</dbReference>
<evidence type="ECO:0000313" key="3">
    <source>
        <dbReference type="Proteomes" id="UP000503320"/>
    </source>
</evidence>
<dbReference type="PANTHER" id="PTHR47649:SF1">
    <property type="entry name" value="RIBONUCLEASE D"/>
    <property type="match status" value="1"/>
</dbReference>
<dbReference type="KEGG" id="afri:E3E15_04350"/>
<evidence type="ECO:0000259" key="1">
    <source>
        <dbReference type="PROSITE" id="PS50967"/>
    </source>
</evidence>
<evidence type="ECO:0000313" key="2">
    <source>
        <dbReference type="EMBL" id="QIV94631.1"/>
    </source>
</evidence>
<reference evidence="2 3" key="1">
    <citation type="submission" date="2019-03" db="EMBL/GenBank/DDBJ databases">
        <title>Complete Genome Sequence of Allofrancisella frigidaquae Strain SYSU 10HL1970 Isolated from Water-Cooling Systems in China.</title>
        <authorList>
            <person name="Ohrman C."/>
            <person name="Uneklint I."/>
            <person name="Sjodin A."/>
        </authorList>
    </citation>
    <scope>NUCLEOTIDE SEQUENCE [LARGE SCALE GENOMIC DNA]</scope>
    <source>
        <strain evidence="2 3">SYSU 10HL1970</strain>
    </source>
</reference>
<accession>A0A6M3HX11</accession>
<dbReference type="Pfam" id="PF00570">
    <property type="entry name" value="HRDC"/>
    <property type="match status" value="1"/>
</dbReference>
<dbReference type="GO" id="GO:0000166">
    <property type="term" value="F:nucleotide binding"/>
    <property type="evidence" value="ECO:0007669"/>
    <property type="project" value="InterPro"/>
</dbReference>
<dbReference type="AlphaFoldDB" id="A0A6M3HX11"/>
<dbReference type="InterPro" id="IPR044876">
    <property type="entry name" value="HRDC_dom_sf"/>
</dbReference>
<dbReference type="PROSITE" id="PS50967">
    <property type="entry name" value="HRDC"/>
    <property type="match status" value="1"/>
</dbReference>
<dbReference type="EMBL" id="CP038017">
    <property type="protein sequence ID" value="QIV94631.1"/>
    <property type="molecule type" value="Genomic_DNA"/>
</dbReference>
<dbReference type="InterPro" id="IPR002562">
    <property type="entry name" value="3'-5'_exonuclease_dom"/>
</dbReference>
<organism evidence="2 3">
    <name type="scientific">Allofrancisella frigidaquae</name>
    <dbReference type="NCBI Taxonomy" id="1085644"/>
    <lineage>
        <taxon>Bacteria</taxon>
        <taxon>Pseudomonadati</taxon>
        <taxon>Pseudomonadota</taxon>
        <taxon>Gammaproteobacteria</taxon>
        <taxon>Thiotrichales</taxon>
        <taxon>Francisellaceae</taxon>
        <taxon>Allofrancisella</taxon>
    </lineage>
</organism>
<dbReference type="InterPro" id="IPR036397">
    <property type="entry name" value="RNaseH_sf"/>
</dbReference>
<dbReference type="RefSeq" id="WP_172106731.1">
    <property type="nucleotide sequence ID" value="NZ_CP038017.1"/>
</dbReference>
<dbReference type="InterPro" id="IPR051086">
    <property type="entry name" value="RNase_D-like"/>
</dbReference>
<gene>
    <name evidence="2" type="ORF">E3E15_04350</name>
</gene>
<dbReference type="InterPro" id="IPR012337">
    <property type="entry name" value="RNaseH-like_sf"/>
</dbReference>
<proteinExistence type="predicted"/>
<sequence>MLIQSQDELNKATARISQYPQIAVDTEFYWMRTYYPELCLIQIATGNDIFLIDTLENLDFSALKAIFENKNIQKIIHSATNDVPIIRNFLECNINHIFDTQLAAGFLGLQPQISLKNLLKEILDIEMEKESQFSDWRKRPLSDNQIIYAINDVKHLITLAQLLEKKLSDIGYHKLFLEDLSQITTMEFNSVENVHNRIGNIQKFNEQTQRNIILLAQWREKIAQEKNIPLRYIFDNKLLYLIAHISPASLNDFEHIELKKFKPWIKKGIISTINSNKCIQNLITEKKSTSKLSNELIEQIIDFFNSQITDFNFDSSIIASKKDIRSLVYNLKLDSQNINNKLLNGWRYKIVGKNLKEYILNHIK</sequence>
<name>A0A6M3HX11_9GAMM</name>
<dbReference type="Gene3D" id="3.30.420.10">
    <property type="entry name" value="Ribonuclease H-like superfamily/Ribonuclease H"/>
    <property type="match status" value="1"/>
</dbReference>
<dbReference type="SMART" id="SM00474">
    <property type="entry name" value="35EXOc"/>
    <property type="match status" value="1"/>
</dbReference>
<dbReference type="GO" id="GO:0008408">
    <property type="term" value="F:3'-5' exonuclease activity"/>
    <property type="evidence" value="ECO:0007669"/>
    <property type="project" value="InterPro"/>
</dbReference>
<dbReference type="PANTHER" id="PTHR47649">
    <property type="entry name" value="RIBONUCLEASE D"/>
    <property type="match status" value="1"/>
</dbReference>
<dbReference type="GO" id="GO:0006139">
    <property type="term" value="P:nucleobase-containing compound metabolic process"/>
    <property type="evidence" value="ECO:0007669"/>
    <property type="project" value="InterPro"/>
</dbReference>
<keyword evidence="3" id="KW-1185">Reference proteome</keyword>
<dbReference type="GO" id="GO:0003676">
    <property type="term" value="F:nucleic acid binding"/>
    <property type="evidence" value="ECO:0007669"/>
    <property type="project" value="InterPro"/>
</dbReference>
<dbReference type="Proteomes" id="UP000503320">
    <property type="component" value="Chromosome"/>
</dbReference>
<dbReference type="SUPFAM" id="SSF47819">
    <property type="entry name" value="HRDC-like"/>
    <property type="match status" value="2"/>
</dbReference>
<dbReference type="InterPro" id="IPR010997">
    <property type="entry name" value="HRDC-like_sf"/>
</dbReference>
<dbReference type="CDD" id="cd06142">
    <property type="entry name" value="RNaseD_exo"/>
    <property type="match status" value="1"/>
</dbReference>
<protein>
    <submittedName>
        <fullName evidence="2">Ribonuclease D</fullName>
    </submittedName>
</protein>
<dbReference type="Pfam" id="PF01612">
    <property type="entry name" value="DNA_pol_A_exo1"/>
    <property type="match status" value="1"/>
</dbReference>
<feature type="domain" description="HRDC" evidence="1">
    <location>
        <begin position="205"/>
        <end position="283"/>
    </location>
</feature>
<dbReference type="Gene3D" id="1.10.150.80">
    <property type="entry name" value="HRDC domain"/>
    <property type="match status" value="2"/>
</dbReference>
<dbReference type="SUPFAM" id="SSF53098">
    <property type="entry name" value="Ribonuclease H-like"/>
    <property type="match status" value="1"/>
</dbReference>